<comment type="PTM">
    <text evidence="6 7">An intermediate of this reaction is the autophosphorylated ppk in which a phosphate is covalently linked to a histidine residue through a N-P bond.</text>
</comment>
<evidence type="ECO:0000259" key="8">
    <source>
        <dbReference type="Pfam" id="PF02503"/>
    </source>
</evidence>
<keyword evidence="5 6" id="KW-0067">ATP-binding</keyword>
<name>A0A212KAG1_9FIRM</name>
<keyword evidence="6" id="KW-0479">Metal-binding</keyword>
<evidence type="ECO:0000313" key="12">
    <source>
        <dbReference type="EMBL" id="SBW08734.1"/>
    </source>
</evidence>
<dbReference type="PIRSF" id="PIRSF015589">
    <property type="entry name" value="PP_kinase"/>
    <property type="match status" value="1"/>
</dbReference>
<dbReference type="GO" id="GO:0046872">
    <property type="term" value="F:metal ion binding"/>
    <property type="evidence" value="ECO:0007669"/>
    <property type="project" value="UniProtKB-KW"/>
</dbReference>
<feature type="binding site" evidence="6">
    <location>
        <position position="476"/>
    </location>
    <ligand>
        <name>ATP</name>
        <dbReference type="ChEBI" id="CHEBI:30616"/>
    </ligand>
</feature>
<dbReference type="Pfam" id="PF17941">
    <property type="entry name" value="PP_kinase_C_1"/>
    <property type="match status" value="1"/>
</dbReference>
<keyword evidence="3 6" id="KW-0547">Nucleotide-binding</keyword>
<protein>
    <recommendedName>
        <fullName evidence="6 7">Polyphosphate kinase</fullName>
        <ecNumber evidence="6 7">2.7.4.1</ecNumber>
    </recommendedName>
    <alternativeName>
        <fullName evidence="6">ATP-polyphosphate phosphotransferase</fullName>
    </alternativeName>
    <alternativeName>
        <fullName evidence="6">Polyphosphoric acid kinase</fullName>
    </alternativeName>
</protein>
<dbReference type="InterPro" id="IPR025200">
    <property type="entry name" value="PPK_C_dom2"/>
</dbReference>
<keyword evidence="6" id="KW-0460">Magnesium</keyword>
<dbReference type="PANTHER" id="PTHR30218:SF0">
    <property type="entry name" value="POLYPHOSPHATE KINASE"/>
    <property type="match status" value="1"/>
</dbReference>
<gene>
    <name evidence="6 12" type="primary">ppk</name>
    <name evidence="12" type="ORF">KL86CLO1_12507</name>
</gene>
<dbReference type="GO" id="GO:0008976">
    <property type="term" value="F:polyphosphate kinase activity"/>
    <property type="evidence" value="ECO:0007669"/>
    <property type="project" value="UniProtKB-UniRule"/>
</dbReference>
<dbReference type="Gene3D" id="3.30.870.10">
    <property type="entry name" value="Endonuclease Chain A"/>
    <property type="match status" value="2"/>
</dbReference>
<comment type="catalytic activity">
    <reaction evidence="6 7">
        <text>[phosphate](n) + ATP = [phosphate](n+1) + ADP</text>
        <dbReference type="Rhea" id="RHEA:19573"/>
        <dbReference type="Rhea" id="RHEA-COMP:9859"/>
        <dbReference type="Rhea" id="RHEA-COMP:14280"/>
        <dbReference type="ChEBI" id="CHEBI:16838"/>
        <dbReference type="ChEBI" id="CHEBI:30616"/>
        <dbReference type="ChEBI" id="CHEBI:456216"/>
        <dbReference type="EC" id="2.7.4.1"/>
    </reaction>
</comment>
<evidence type="ECO:0000256" key="7">
    <source>
        <dbReference type="RuleBase" id="RU003800"/>
    </source>
</evidence>
<sequence>MPETIILERPAANELCTQNRELSWLRFNERVLDEADDPGVPLLERLKFVSIFTSNLDEFFMIRVGSLFALSEMDENHYDNKTGMTPAEQLEHIYDYVRPLYRKKDAVYAKVKMELERQGIYPLDYRELTAHEVKFIKDIYKTSIKPILSPQIVDPHHPFPHLLSKELYIAALLRHKNSLILGLLPVPAVLPKITYLPGDALRYIPIEKIIYEFAGDAFGKYEILEKNCICVTRNADISLDEDAFEEFDDFRSQMKKLLRKRRSLSVVRLEANFPMSERFSSLLCDRLQIESRQIFVSYTALNLGYVFDIADKLSPAKRELHLYPELTPLPPVGLDPKQSLLRQVRQKDILLCYPYSSIDVFLQLVKEAAGDKIVISIKITIYRLAKRAKLVDYLCTAAENGKEVTVIMELRARFDELNNIDWSEKLEEAGCKIVYGFPEIKVHSKVCLITLKEKNGVSYVTQVGTGNYNEKTAGLYTDLSLITARPDIGADAAELFKNLLIGNVDGEYKSLLVAPASLKGPMLGLIEREIAKGKDGFIFIKINSLTDIDFIGKLAEASMAGVRVQLIIRGICCLLPGVPGRTDNVTVISIVGRFLEHSRVYCFGTGEDPQLYISSADLMTRNTERRIEVACPVLDQELKQQILQLLEAIWYDNVKARVLCPDGNYVKKIDNSSPVDSQMYCAQWFAEYGAKTAPKDSLWHRVLRRLSALVFS</sequence>
<feature type="binding site" evidence="6">
    <location>
        <position position="413"/>
    </location>
    <ligand>
        <name>Mg(2+)</name>
        <dbReference type="ChEBI" id="CHEBI:18420"/>
    </ligand>
</feature>
<evidence type="ECO:0000259" key="11">
    <source>
        <dbReference type="Pfam" id="PF17941"/>
    </source>
</evidence>
<feature type="binding site" evidence="6">
    <location>
        <position position="597"/>
    </location>
    <ligand>
        <name>ATP</name>
        <dbReference type="ChEBI" id="CHEBI:30616"/>
    </ligand>
</feature>
<evidence type="ECO:0000256" key="2">
    <source>
        <dbReference type="ARBA" id="ARBA00022679"/>
    </source>
</evidence>
<dbReference type="GO" id="GO:0006799">
    <property type="term" value="P:polyphosphate biosynthetic process"/>
    <property type="evidence" value="ECO:0007669"/>
    <property type="project" value="UniProtKB-UniRule"/>
</dbReference>
<evidence type="ECO:0000259" key="10">
    <source>
        <dbReference type="Pfam" id="PF13090"/>
    </source>
</evidence>
<dbReference type="NCBIfam" id="NF003917">
    <property type="entry name" value="PRK05443.1-1"/>
    <property type="match status" value="1"/>
</dbReference>
<dbReference type="InterPro" id="IPR041108">
    <property type="entry name" value="PP_kinase_C_1"/>
</dbReference>
<evidence type="ECO:0000256" key="3">
    <source>
        <dbReference type="ARBA" id="ARBA00022741"/>
    </source>
</evidence>
<accession>A0A212KAG1</accession>
<dbReference type="InterPro" id="IPR003414">
    <property type="entry name" value="PP_kinase"/>
</dbReference>
<feature type="binding site" evidence="6">
    <location>
        <position position="383"/>
    </location>
    <ligand>
        <name>Mg(2+)</name>
        <dbReference type="ChEBI" id="CHEBI:18420"/>
    </ligand>
</feature>
<dbReference type="SUPFAM" id="SSF143724">
    <property type="entry name" value="PHP14-like"/>
    <property type="match status" value="1"/>
</dbReference>
<evidence type="ECO:0000256" key="4">
    <source>
        <dbReference type="ARBA" id="ARBA00022777"/>
    </source>
</evidence>
<dbReference type="SUPFAM" id="SSF140356">
    <property type="entry name" value="PPK N-terminal domain-like"/>
    <property type="match status" value="1"/>
</dbReference>
<dbReference type="EC" id="2.7.4.1" evidence="6 7"/>
<comment type="cofactor">
    <cofactor evidence="6">
        <name>Mg(2+)</name>
        <dbReference type="ChEBI" id="CHEBI:18420"/>
    </cofactor>
</comment>
<dbReference type="SUPFAM" id="SSF56024">
    <property type="entry name" value="Phospholipase D/nuclease"/>
    <property type="match status" value="2"/>
</dbReference>
<evidence type="ECO:0000259" key="9">
    <source>
        <dbReference type="Pfam" id="PF13089"/>
    </source>
</evidence>
<reference evidence="12" key="1">
    <citation type="submission" date="2016-04" db="EMBL/GenBank/DDBJ databases">
        <authorList>
            <person name="Evans L.H."/>
            <person name="Alamgir A."/>
            <person name="Owens N."/>
            <person name="Weber N.D."/>
            <person name="Virtaneva K."/>
            <person name="Barbian K."/>
            <person name="Babar A."/>
            <person name="Rosenke K."/>
        </authorList>
    </citation>
    <scope>NUCLEOTIDE SEQUENCE</scope>
    <source>
        <strain evidence="12">86</strain>
    </source>
</reference>
<dbReference type="EMBL" id="FLUN01000001">
    <property type="protein sequence ID" value="SBW08734.1"/>
    <property type="molecule type" value="Genomic_DNA"/>
</dbReference>
<organism evidence="12">
    <name type="scientific">uncultured Eubacteriales bacterium</name>
    <dbReference type="NCBI Taxonomy" id="172733"/>
    <lineage>
        <taxon>Bacteria</taxon>
        <taxon>Bacillati</taxon>
        <taxon>Bacillota</taxon>
        <taxon>Clostridia</taxon>
        <taxon>Eubacteriales</taxon>
        <taxon>environmental samples</taxon>
    </lineage>
</organism>
<dbReference type="GO" id="GO:0005524">
    <property type="term" value="F:ATP binding"/>
    <property type="evidence" value="ECO:0007669"/>
    <property type="project" value="UniProtKB-KW"/>
</dbReference>
<feature type="domain" description="Polyphosphate kinase C-terminal" evidence="10">
    <location>
        <begin position="511"/>
        <end position="678"/>
    </location>
</feature>
<evidence type="ECO:0000256" key="5">
    <source>
        <dbReference type="ARBA" id="ARBA00022840"/>
    </source>
</evidence>
<dbReference type="Pfam" id="PF02503">
    <property type="entry name" value="PP_kinase"/>
    <property type="match status" value="1"/>
</dbReference>
<feature type="domain" description="Polyphosphate kinase middle" evidence="8">
    <location>
        <begin position="133"/>
        <end position="308"/>
    </location>
</feature>
<feature type="domain" description="Polyphosphate kinase N-terminal" evidence="9">
    <location>
        <begin position="18"/>
        <end position="121"/>
    </location>
</feature>
<proteinExistence type="inferred from homology"/>
<dbReference type="Pfam" id="PF13089">
    <property type="entry name" value="PP_kinase_N"/>
    <property type="match status" value="1"/>
</dbReference>
<feature type="active site" description="Phosphohistidine intermediate" evidence="6">
    <location>
        <position position="443"/>
    </location>
</feature>
<dbReference type="Pfam" id="PF13090">
    <property type="entry name" value="PP_kinase_C"/>
    <property type="match status" value="1"/>
</dbReference>
<dbReference type="NCBIfam" id="NF003921">
    <property type="entry name" value="PRK05443.2-2"/>
    <property type="match status" value="1"/>
</dbReference>
<dbReference type="InterPro" id="IPR024953">
    <property type="entry name" value="PP_kinase_middle"/>
</dbReference>
<evidence type="ECO:0000256" key="1">
    <source>
        <dbReference type="ARBA" id="ARBA00022553"/>
    </source>
</evidence>
<dbReference type="HAMAP" id="MF_00347">
    <property type="entry name" value="Polyphosphate_kinase"/>
    <property type="match status" value="1"/>
</dbReference>
<feature type="binding site" evidence="6">
    <location>
        <position position="55"/>
    </location>
    <ligand>
        <name>ATP</name>
        <dbReference type="ChEBI" id="CHEBI:30616"/>
    </ligand>
</feature>
<dbReference type="InterPro" id="IPR025198">
    <property type="entry name" value="PPK_N_dom"/>
</dbReference>
<keyword evidence="1 6" id="KW-0597">Phosphoprotein</keyword>
<keyword evidence="2 6" id="KW-0808">Transferase</keyword>
<evidence type="ECO:0000256" key="6">
    <source>
        <dbReference type="HAMAP-Rule" id="MF_00347"/>
    </source>
</evidence>
<feature type="binding site" evidence="6">
    <location>
        <position position="569"/>
    </location>
    <ligand>
        <name>ATP</name>
        <dbReference type="ChEBI" id="CHEBI:30616"/>
    </ligand>
</feature>
<dbReference type="InterPro" id="IPR036830">
    <property type="entry name" value="PP_kinase_middle_dom_sf"/>
</dbReference>
<dbReference type="PANTHER" id="PTHR30218">
    <property type="entry name" value="POLYPHOSPHATE KINASE"/>
    <property type="match status" value="1"/>
</dbReference>
<dbReference type="NCBIfam" id="TIGR03705">
    <property type="entry name" value="poly_P_kin"/>
    <property type="match status" value="1"/>
</dbReference>
<comment type="similarity">
    <text evidence="6 7">Belongs to the polyphosphate kinase 1 (PPK1) family.</text>
</comment>
<comment type="function">
    <text evidence="6 7">Catalyzes the reversible transfer of the terminal phosphate of ATP to form a long-chain polyphosphate (polyP).</text>
</comment>
<dbReference type="Gene3D" id="3.30.1840.10">
    <property type="entry name" value="Polyphosphate kinase middle domain"/>
    <property type="match status" value="1"/>
</dbReference>
<keyword evidence="4 6" id="KW-0418">Kinase</keyword>
<dbReference type="Gene3D" id="1.20.58.310">
    <property type="entry name" value="Polyphosphate kinase N-terminal domain"/>
    <property type="match status" value="1"/>
</dbReference>
<dbReference type="GO" id="GO:0009358">
    <property type="term" value="C:polyphosphate kinase complex"/>
    <property type="evidence" value="ECO:0007669"/>
    <property type="project" value="InterPro"/>
</dbReference>
<feature type="domain" description="Polyphosphate kinase C-terminal" evidence="11">
    <location>
        <begin position="340"/>
        <end position="499"/>
    </location>
</feature>
<dbReference type="InterPro" id="IPR036832">
    <property type="entry name" value="PPK_N_dom_sf"/>
</dbReference>
<dbReference type="AlphaFoldDB" id="A0A212KAG1"/>